<feature type="region of interest" description="Disordered" evidence="2">
    <location>
        <begin position="256"/>
        <end position="277"/>
    </location>
</feature>
<dbReference type="EMBL" id="JBHSXN010000005">
    <property type="protein sequence ID" value="MFC6955046.1"/>
    <property type="molecule type" value="Genomic_DNA"/>
</dbReference>
<evidence type="ECO:0000256" key="1">
    <source>
        <dbReference type="ARBA" id="ARBA00023002"/>
    </source>
</evidence>
<dbReference type="PANTHER" id="PTHR21363:SF0">
    <property type="entry name" value="PREPHENATE DEHYDROGENASE [NADP(+)]"/>
    <property type="match status" value="1"/>
</dbReference>
<dbReference type="Proteomes" id="UP001596395">
    <property type="component" value="Unassembled WGS sequence"/>
</dbReference>
<dbReference type="SUPFAM" id="SSF48179">
    <property type="entry name" value="6-phosphogluconate dehydrogenase C-terminal domain-like"/>
    <property type="match status" value="1"/>
</dbReference>
<dbReference type="RefSeq" id="WP_336351988.1">
    <property type="nucleotide sequence ID" value="NZ_JAZAQL010000005.1"/>
</dbReference>
<evidence type="ECO:0000313" key="4">
    <source>
        <dbReference type="Proteomes" id="UP001596395"/>
    </source>
</evidence>
<comment type="caution">
    <text evidence="3">The sequence shown here is derived from an EMBL/GenBank/DDBJ whole genome shotgun (WGS) entry which is preliminary data.</text>
</comment>
<proteinExistence type="predicted"/>
<sequence>MRVLVVGAGTMGRWFGGLVDARVAFADADPAAADRAAAAVDDAETAPLDPNDAAANADADGARFDVVCVAVPMTVAPDVIAPQASRATSAVVDVAGEMGGPVSAMREHAPDLERLSLHPLFAPENAPGSIAAVHDQPGPVTDALRDSLAASGNDVFDTTVDEHDTAMESVQAATHAAILAWRLATDDVREEFHTPLSRELADLAAHVTRQEPRVYADIADRYAAGRHALADAVARLADADHDAFLDAFADASERAHDATDTAHDATDTTHDDVTDHR</sequence>
<dbReference type="SUPFAM" id="SSF51735">
    <property type="entry name" value="NAD(P)-binding Rossmann-fold domains"/>
    <property type="match status" value="1"/>
</dbReference>
<evidence type="ECO:0000313" key="3">
    <source>
        <dbReference type="EMBL" id="MFC6955046.1"/>
    </source>
</evidence>
<gene>
    <name evidence="3" type="ORF">ACFQGB_19460</name>
</gene>
<dbReference type="Gene3D" id="1.10.3660.10">
    <property type="entry name" value="6-phosphogluconate dehydrogenase C-terminal like domain"/>
    <property type="match status" value="1"/>
</dbReference>
<reference evidence="3 4" key="1">
    <citation type="journal article" date="2019" name="Int. J. Syst. Evol. Microbiol.">
        <title>The Global Catalogue of Microorganisms (GCM) 10K type strain sequencing project: providing services to taxonomists for standard genome sequencing and annotation.</title>
        <authorList>
            <consortium name="The Broad Institute Genomics Platform"/>
            <consortium name="The Broad Institute Genome Sequencing Center for Infectious Disease"/>
            <person name="Wu L."/>
            <person name="Ma J."/>
        </authorList>
    </citation>
    <scope>NUCLEOTIDE SEQUENCE [LARGE SCALE GENOMIC DNA]</scope>
    <source>
        <strain evidence="3 4">GX26</strain>
    </source>
</reference>
<organism evidence="3 4">
    <name type="scientific">Halorubellus litoreus</name>
    <dbReference type="NCBI Taxonomy" id="755308"/>
    <lineage>
        <taxon>Archaea</taxon>
        <taxon>Methanobacteriati</taxon>
        <taxon>Methanobacteriota</taxon>
        <taxon>Stenosarchaea group</taxon>
        <taxon>Halobacteria</taxon>
        <taxon>Halobacteriales</taxon>
        <taxon>Halorubellaceae</taxon>
        <taxon>Halorubellus</taxon>
    </lineage>
</organism>
<dbReference type="InterPro" id="IPR036291">
    <property type="entry name" value="NAD(P)-bd_dom_sf"/>
</dbReference>
<keyword evidence="1" id="KW-0560">Oxidoreductase</keyword>
<dbReference type="InterPro" id="IPR050812">
    <property type="entry name" value="Preph/Arog_dehydrog"/>
</dbReference>
<dbReference type="PANTHER" id="PTHR21363">
    <property type="entry name" value="PREPHENATE DEHYDROGENASE"/>
    <property type="match status" value="1"/>
</dbReference>
<protein>
    <submittedName>
        <fullName evidence="3">Prephenate dehydrogenase</fullName>
    </submittedName>
</protein>
<dbReference type="GO" id="GO:0016491">
    <property type="term" value="F:oxidoreductase activity"/>
    <property type="evidence" value="ECO:0007669"/>
    <property type="project" value="UniProtKB-KW"/>
</dbReference>
<dbReference type="InterPro" id="IPR008927">
    <property type="entry name" value="6-PGluconate_DH-like_C_sf"/>
</dbReference>
<name>A0ABD5VLZ8_9EURY</name>
<keyword evidence="4" id="KW-1185">Reference proteome</keyword>
<dbReference type="AlphaFoldDB" id="A0ABD5VLZ8"/>
<dbReference type="Gene3D" id="3.40.50.720">
    <property type="entry name" value="NAD(P)-binding Rossmann-like Domain"/>
    <property type="match status" value="1"/>
</dbReference>
<accession>A0ABD5VLZ8</accession>
<evidence type="ECO:0000256" key="2">
    <source>
        <dbReference type="SAM" id="MobiDB-lite"/>
    </source>
</evidence>